<dbReference type="PANTHER" id="PTHR10680">
    <property type="entry name" value="PEPTIDYL-GLYCINE ALPHA-AMIDATING MONOOXYGENASE"/>
    <property type="match status" value="1"/>
</dbReference>
<accession>A0A381QK11</accession>
<dbReference type="PANTHER" id="PTHR10680:SF38">
    <property type="entry name" value="BLL1368 PROTEIN"/>
    <property type="match status" value="1"/>
</dbReference>
<evidence type="ECO:0008006" key="4">
    <source>
        <dbReference type="Google" id="ProtNLM"/>
    </source>
</evidence>
<organism evidence="3">
    <name type="scientific">marine metagenome</name>
    <dbReference type="NCBI Taxonomy" id="408172"/>
    <lineage>
        <taxon>unclassified sequences</taxon>
        <taxon>metagenomes</taxon>
        <taxon>ecological metagenomes</taxon>
    </lineage>
</organism>
<sequence length="350" mass="39477">MLMSKKNSRRSFIKKTTLVSACSLIEPAYSFGSNNLENDSIGHGDFKFVLDKGWGLQNPNNYPVNHCHEMVLDSKNRIILTTTHPKNNVLIYDRSGKIVNSWSIGYNGAHGLTISDEGGEDFLYITDPDSHRFCKTTLNGEKILEVNFPSEIPDYKNPSQFKPTETAISPNGDIYVCDGYGLDYIIQYDQFGNYIRHFGGHGDGDQLFNCCHGITIDKRSKSVPTLLITSRSKNEFKRFSLGGEWIETIRMSGCYICRPVIKGDYLLFAVIVTQDWGVYDGMLAVLDKNNTVVSFPGGSAPVYNNAKLVSPVYDQKSFKNPHDICIDDEWNLYVPQWNSGKTYPNKLTRI</sequence>
<dbReference type="Gene3D" id="2.120.10.30">
    <property type="entry name" value="TolB, C-terminal domain"/>
    <property type="match status" value="1"/>
</dbReference>
<proteinExistence type="predicted"/>
<dbReference type="AlphaFoldDB" id="A0A381QK11"/>
<keyword evidence="1" id="KW-0732">Signal</keyword>
<evidence type="ECO:0000313" key="3">
    <source>
        <dbReference type="EMBL" id="SUZ79655.1"/>
    </source>
</evidence>
<evidence type="ECO:0000256" key="1">
    <source>
        <dbReference type="ARBA" id="ARBA00022729"/>
    </source>
</evidence>
<name>A0A381QK11_9ZZZZ</name>
<dbReference type="InterPro" id="IPR011042">
    <property type="entry name" value="6-blade_b-propeller_TolB-like"/>
</dbReference>
<dbReference type="SUPFAM" id="SSF63829">
    <property type="entry name" value="Calcium-dependent phosphotriesterase"/>
    <property type="match status" value="1"/>
</dbReference>
<protein>
    <recommendedName>
        <fullName evidence="4">6-bladed beta-propeller</fullName>
    </recommendedName>
</protein>
<evidence type="ECO:0000256" key="2">
    <source>
        <dbReference type="ARBA" id="ARBA00023180"/>
    </source>
</evidence>
<gene>
    <name evidence="3" type="ORF">METZ01_LOCUS32509</name>
</gene>
<keyword evidence="2" id="KW-0325">Glycoprotein</keyword>
<dbReference type="EMBL" id="UINC01001395">
    <property type="protein sequence ID" value="SUZ79655.1"/>
    <property type="molecule type" value="Genomic_DNA"/>
</dbReference>
<reference evidence="3" key="1">
    <citation type="submission" date="2018-05" db="EMBL/GenBank/DDBJ databases">
        <authorList>
            <person name="Lanie J.A."/>
            <person name="Ng W.-L."/>
            <person name="Kazmierczak K.M."/>
            <person name="Andrzejewski T.M."/>
            <person name="Davidsen T.M."/>
            <person name="Wayne K.J."/>
            <person name="Tettelin H."/>
            <person name="Glass J.I."/>
            <person name="Rusch D."/>
            <person name="Podicherti R."/>
            <person name="Tsui H.-C.T."/>
            <person name="Winkler M.E."/>
        </authorList>
    </citation>
    <scope>NUCLEOTIDE SEQUENCE</scope>
</reference>